<dbReference type="EMBL" id="CM051396">
    <property type="protein sequence ID" value="KAJ4723432.1"/>
    <property type="molecule type" value="Genomic_DNA"/>
</dbReference>
<proteinExistence type="predicted"/>
<keyword evidence="2" id="KW-1185">Reference proteome</keyword>
<organism evidence="1 2">
    <name type="scientific">Melia azedarach</name>
    <name type="common">Chinaberry tree</name>
    <dbReference type="NCBI Taxonomy" id="155640"/>
    <lineage>
        <taxon>Eukaryota</taxon>
        <taxon>Viridiplantae</taxon>
        <taxon>Streptophyta</taxon>
        <taxon>Embryophyta</taxon>
        <taxon>Tracheophyta</taxon>
        <taxon>Spermatophyta</taxon>
        <taxon>Magnoliopsida</taxon>
        <taxon>eudicotyledons</taxon>
        <taxon>Gunneridae</taxon>
        <taxon>Pentapetalae</taxon>
        <taxon>rosids</taxon>
        <taxon>malvids</taxon>
        <taxon>Sapindales</taxon>
        <taxon>Meliaceae</taxon>
        <taxon>Melia</taxon>
    </lineage>
</organism>
<reference evidence="1 2" key="1">
    <citation type="journal article" date="2023" name="Science">
        <title>Complex scaffold remodeling in plant triterpene biosynthesis.</title>
        <authorList>
            <person name="De La Pena R."/>
            <person name="Hodgson H."/>
            <person name="Liu J.C."/>
            <person name="Stephenson M.J."/>
            <person name="Martin A.C."/>
            <person name="Owen C."/>
            <person name="Harkess A."/>
            <person name="Leebens-Mack J."/>
            <person name="Jimenez L.E."/>
            <person name="Osbourn A."/>
            <person name="Sattely E.S."/>
        </authorList>
    </citation>
    <scope>NUCLEOTIDE SEQUENCE [LARGE SCALE GENOMIC DNA]</scope>
    <source>
        <strain evidence="2">cv. JPN11</strain>
        <tissue evidence="1">Leaf</tissue>
    </source>
</reference>
<evidence type="ECO:0000313" key="2">
    <source>
        <dbReference type="Proteomes" id="UP001164539"/>
    </source>
</evidence>
<gene>
    <name evidence="1" type="ORF">OWV82_006809</name>
</gene>
<name>A0ACC1YJ27_MELAZ</name>
<comment type="caution">
    <text evidence="1">The sequence shown here is derived from an EMBL/GenBank/DDBJ whole genome shotgun (WGS) entry which is preliminary data.</text>
</comment>
<sequence>MRNKGDEQFYHRLSRKELQCLCKKYGLPANKSSSEMAKSLALYFENMSSMSSGERLGCTQDTLLPTMITGLQPGAKDNNGLNSCSTEMGNRSKYSQTVRSNELGYCIGDKTCDKEGIGCSMYCSAIAIDGRVEDMCSIQHKEANIFPCTKENASSSAVKTIETTSPSFEFYVCSEEGINLCVDLNSNPSDWIKKLKSEVNICENMCHNKSPSFHQELGRFGESNKQTKSSFLWNIDAHQSKDDNMQSESSPSILMKENNHVVLDHSDGGDGSLTSVAIKSSGFSVVVSERAQEDQGVILSEPNSDARDGIHSCTDENGCVTTLDSEIGNSPRKELAGNSTVDNTLDYPSGVPSFEHQNSKPTNEICDTQDNSCSLVDSQLVVAGCRPGSSAEIPLSGPEIELNASCVPSENGEFLDLVYPTGTAETEQSRLADSSEPNFDICMNHLPTSVEGLFPIGQTGSKTNLQERSKVIEVGEGSESSQYNGSFEKTCSSLDNMESSEELVKKRSHVETEDRATRGKPDAKSLRSLKHCPAKVLPRRSMRLVSK</sequence>
<accession>A0ACC1YJ27</accession>
<protein>
    <submittedName>
        <fullName evidence="1">Chromatin structure-remodeling complex subunit like</fullName>
    </submittedName>
</protein>
<dbReference type="Proteomes" id="UP001164539">
    <property type="component" value="Chromosome 3"/>
</dbReference>
<evidence type="ECO:0000313" key="1">
    <source>
        <dbReference type="EMBL" id="KAJ4723432.1"/>
    </source>
</evidence>